<evidence type="ECO:0000256" key="1">
    <source>
        <dbReference type="SAM" id="MobiDB-lite"/>
    </source>
</evidence>
<organism evidence="2 3">
    <name type="scientific">Phormidesmis priestleyi Ana</name>
    <dbReference type="NCBI Taxonomy" id="1666911"/>
    <lineage>
        <taxon>Bacteria</taxon>
        <taxon>Bacillati</taxon>
        <taxon>Cyanobacteriota</taxon>
        <taxon>Cyanophyceae</taxon>
        <taxon>Leptolyngbyales</taxon>
        <taxon>Leptolyngbyaceae</taxon>
        <taxon>Phormidesmis</taxon>
    </lineage>
</organism>
<dbReference type="STRING" id="1666911.HLUCCA11_11245"/>
<keyword evidence="2" id="KW-0808">Transferase</keyword>
<name>A0A0P7ZKH0_9CYAN</name>
<evidence type="ECO:0000313" key="2">
    <source>
        <dbReference type="EMBL" id="KPQ35260.1"/>
    </source>
</evidence>
<evidence type="ECO:0000313" key="3">
    <source>
        <dbReference type="Proteomes" id="UP000050465"/>
    </source>
</evidence>
<dbReference type="Proteomes" id="UP000050465">
    <property type="component" value="Unassembled WGS sequence"/>
</dbReference>
<dbReference type="EMBL" id="LJZR01000013">
    <property type="protein sequence ID" value="KPQ35260.1"/>
    <property type="molecule type" value="Genomic_DNA"/>
</dbReference>
<sequence length="396" mass="43864">MSAKQFTADISGPDQSVELEVSLPDAESDLSDYEFHQQVDMAWQVCDRFDLQTDIWRGRILRVVRDREKRGGSADNEAQREKNNQTKSVAGGAGFLNWLKDRDVSKSQAYVLIDLANSADQMLEDGLIESKDVNRFSKRAFIETAQASPEVQQIVSEAARRGDQITRKEVKNLSDDWTAMNSDLIPQSVRDKAADNTIPSRYLAPLVKEMEKLPPSHQQTLKNEVDENPNVDTLKQVTAEAKYLSRYIEAAAQVQSLDPEQINLELALDEALRVGCLNSAADLVNQATQLEQSAVKLYTAWKRMNKLSDRVYVDSGESTPHLRALLGALAPLCSELIEVQLGEVDSATARRIRLRVLPDEMTGNGANSKVSTVAAHEVMVADTAANQPIDVPSEAI</sequence>
<feature type="region of interest" description="Disordered" evidence="1">
    <location>
        <begin position="67"/>
        <end position="86"/>
    </location>
</feature>
<dbReference type="GO" id="GO:0032259">
    <property type="term" value="P:methylation"/>
    <property type="evidence" value="ECO:0007669"/>
    <property type="project" value="UniProtKB-KW"/>
</dbReference>
<keyword evidence="2" id="KW-0489">Methyltransferase</keyword>
<reference evidence="2 3" key="1">
    <citation type="submission" date="2015-09" db="EMBL/GenBank/DDBJ databases">
        <title>Identification and resolution of microdiversity through metagenomic sequencing of parallel consortia.</title>
        <authorList>
            <person name="Nelson W.C."/>
            <person name="Romine M.F."/>
            <person name="Lindemann S.R."/>
        </authorList>
    </citation>
    <scope>NUCLEOTIDE SEQUENCE [LARGE SCALE GENOMIC DNA]</scope>
    <source>
        <strain evidence="2">Ana</strain>
    </source>
</reference>
<gene>
    <name evidence="2" type="ORF">HLUCCA11_11245</name>
</gene>
<dbReference type="PATRIC" id="fig|1666911.3.peg.469"/>
<protein>
    <submittedName>
        <fullName evidence="2">SAM dependent carboxyl methyltransferase</fullName>
    </submittedName>
</protein>
<proteinExistence type="predicted"/>
<comment type="caution">
    <text evidence="2">The sequence shown here is derived from an EMBL/GenBank/DDBJ whole genome shotgun (WGS) entry which is preliminary data.</text>
</comment>
<dbReference type="AlphaFoldDB" id="A0A0P7ZKH0"/>
<dbReference type="GO" id="GO:0008168">
    <property type="term" value="F:methyltransferase activity"/>
    <property type="evidence" value="ECO:0007669"/>
    <property type="project" value="UniProtKB-KW"/>
</dbReference>
<feature type="compositionally biased region" description="Basic and acidic residues" evidence="1">
    <location>
        <begin position="67"/>
        <end position="84"/>
    </location>
</feature>
<accession>A0A0P7ZKH0</accession>